<keyword evidence="6" id="KW-0520">NAD</keyword>
<evidence type="ECO:0000256" key="6">
    <source>
        <dbReference type="RuleBase" id="RU000471"/>
    </source>
</evidence>
<evidence type="ECO:0000256" key="4">
    <source>
        <dbReference type="ARBA" id="ARBA00022989"/>
    </source>
</evidence>
<evidence type="ECO:0000256" key="8">
    <source>
        <dbReference type="SAM" id="Phobius"/>
    </source>
</evidence>
<dbReference type="Proteomes" id="UP000240830">
    <property type="component" value="Mitochondrion MT"/>
</dbReference>
<dbReference type="AlphaFoldDB" id="A0A2H9TR32"/>
<evidence type="ECO:0000256" key="5">
    <source>
        <dbReference type="ARBA" id="ARBA00023136"/>
    </source>
</evidence>
<dbReference type="OrthoDB" id="531329at2759"/>
<feature type="transmembrane region" description="Helical" evidence="8">
    <location>
        <begin position="108"/>
        <end position="127"/>
    </location>
</feature>
<feature type="transmembrane region" description="Helical" evidence="8">
    <location>
        <begin position="74"/>
        <end position="96"/>
    </location>
</feature>
<organism evidence="9 10">
    <name type="scientific">Paramicrosporidium saccamoebae</name>
    <dbReference type="NCBI Taxonomy" id="1246581"/>
    <lineage>
        <taxon>Eukaryota</taxon>
        <taxon>Fungi</taxon>
        <taxon>Fungi incertae sedis</taxon>
        <taxon>Cryptomycota</taxon>
        <taxon>Cryptomycota incertae sedis</taxon>
        <taxon>Paramicrosporidium</taxon>
    </lineage>
</organism>
<gene>
    <name evidence="9" type="ORF">PSACC_nad1</name>
</gene>
<feature type="transmembrane region" description="Helical" evidence="8">
    <location>
        <begin position="287"/>
        <end position="305"/>
    </location>
</feature>
<feature type="transmembrane region" description="Helical" evidence="8">
    <location>
        <begin position="6"/>
        <end position="25"/>
    </location>
</feature>
<evidence type="ECO:0000313" key="9">
    <source>
        <dbReference type="EMBL" id="PJF20196.1"/>
    </source>
</evidence>
<comment type="caution">
    <text evidence="9">The sequence shown here is derived from an EMBL/GenBank/DDBJ whole genome shotgun (WGS) entry which is preliminary data.</text>
</comment>
<name>A0A2H9TR32_9FUNG</name>
<accession>A0A2H9TR32</accession>
<dbReference type="STRING" id="1246581.A0A2H9TR32"/>
<feature type="transmembrane region" description="Helical" evidence="8">
    <location>
        <begin position="215"/>
        <end position="233"/>
    </location>
</feature>
<keyword evidence="7" id="KW-0830">Ubiquinone</keyword>
<dbReference type="HAMAP" id="MF_01350">
    <property type="entry name" value="NDH1_NuoH"/>
    <property type="match status" value="1"/>
</dbReference>
<keyword evidence="5 8" id="KW-0472">Membrane</keyword>
<dbReference type="PROSITE" id="PS00667">
    <property type="entry name" value="COMPLEX1_ND1_1"/>
    <property type="match status" value="1"/>
</dbReference>
<keyword evidence="3 6" id="KW-0812">Transmembrane</keyword>
<dbReference type="InterPro" id="IPR001694">
    <property type="entry name" value="NADH_UbQ_OxRdtase_su1/FPO"/>
</dbReference>
<dbReference type="PANTHER" id="PTHR11432">
    <property type="entry name" value="NADH DEHYDROGENASE SUBUNIT 1"/>
    <property type="match status" value="1"/>
</dbReference>
<evidence type="ECO:0000256" key="3">
    <source>
        <dbReference type="ARBA" id="ARBA00022692"/>
    </source>
</evidence>
<keyword evidence="7 9" id="KW-0496">Mitochondrion</keyword>
<proteinExistence type="inferred from homology"/>
<reference evidence="9 10" key="1">
    <citation type="submission" date="2016-10" db="EMBL/GenBank/DDBJ databases">
        <title>The genome of Paramicrosporidium saccamoebae is the missing link in understanding Cryptomycota and Microsporidia evolution.</title>
        <authorList>
            <person name="Quandt C.A."/>
            <person name="Beaudet D."/>
            <person name="Corsaro D."/>
            <person name="Michel R."/>
            <person name="Corradi N."/>
            <person name="James T."/>
        </authorList>
    </citation>
    <scope>NUCLEOTIDE SEQUENCE [LARGE SCALE GENOMIC DNA]</scope>
    <source>
        <strain evidence="9 10">KSL3</strain>
    </source>
</reference>
<sequence>MTKITGELALILELIIGVLIGVAYLTLGERKVMGAMQRRKGPNIVGPLGILQPIIDGVKLLIKEILIPQQSNKINYILGPTITLILSLIIWIPIPIGGIQGFYKENNYSIIYILAVSSISAFILLYTGWSSNSKYTFLGAIRSIAQLISYEVSFGLIILNVMILNDSLNLIKIIYKQIYIPNIIYLFPIIIIFIISTLAETNRPPFDLPEAESELVAGLLTEYGGFAFAALYLAEYAFVQSMSILSSILFLGSTYYTIIFIFIFIWVRASLPRIRYDQLMNLGWAKILPFTISYLIFILSTYLLFTF</sequence>
<evidence type="ECO:0000256" key="2">
    <source>
        <dbReference type="ARBA" id="ARBA00010535"/>
    </source>
</evidence>
<feature type="transmembrane region" description="Helical" evidence="8">
    <location>
        <begin position="147"/>
        <end position="165"/>
    </location>
</feature>
<dbReference type="EMBL" id="MTSL01000001">
    <property type="protein sequence ID" value="PJF20196.1"/>
    <property type="molecule type" value="Genomic_DNA"/>
</dbReference>
<comment type="catalytic activity">
    <reaction evidence="7">
        <text>a ubiquinone + NADH + 5 H(+)(in) = a ubiquinol + NAD(+) + 4 H(+)(out)</text>
        <dbReference type="Rhea" id="RHEA:29091"/>
        <dbReference type="Rhea" id="RHEA-COMP:9565"/>
        <dbReference type="Rhea" id="RHEA-COMP:9566"/>
        <dbReference type="ChEBI" id="CHEBI:15378"/>
        <dbReference type="ChEBI" id="CHEBI:16389"/>
        <dbReference type="ChEBI" id="CHEBI:17976"/>
        <dbReference type="ChEBI" id="CHEBI:57540"/>
        <dbReference type="ChEBI" id="CHEBI:57945"/>
        <dbReference type="EC" id="7.1.1.2"/>
    </reaction>
</comment>
<dbReference type="PROSITE" id="PS00668">
    <property type="entry name" value="COMPLEX1_ND1_2"/>
    <property type="match status" value="1"/>
</dbReference>
<dbReference type="PANTHER" id="PTHR11432:SF3">
    <property type="entry name" value="NADH-UBIQUINONE OXIDOREDUCTASE CHAIN 1"/>
    <property type="match status" value="1"/>
</dbReference>
<dbReference type="GO" id="GO:0003954">
    <property type="term" value="F:NADH dehydrogenase activity"/>
    <property type="evidence" value="ECO:0007669"/>
    <property type="project" value="TreeGrafter"/>
</dbReference>
<dbReference type="EC" id="7.1.1.2" evidence="7"/>
<dbReference type="GO" id="GO:0008137">
    <property type="term" value="F:NADH dehydrogenase (ubiquinone) activity"/>
    <property type="evidence" value="ECO:0007669"/>
    <property type="project" value="UniProtKB-EC"/>
</dbReference>
<comment type="subcellular location">
    <subcellularLocation>
        <location evidence="1">Membrane</location>
        <topology evidence="1">Multi-pass membrane protein</topology>
    </subcellularLocation>
    <subcellularLocation>
        <location evidence="6">Mitochondrion inner membrane</location>
        <topology evidence="6">Multi-pass membrane protein</topology>
    </subcellularLocation>
</comment>
<feature type="transmembrane region" description="Helical" evidence="8">
    <location>
        <begin position="177"/>
        <end position="195"/>
    </location>
</feature>
<evidence type="ECO:0000313" key="10">
    <source>
        <dbReference type="Proteomes" id="UP000240830"/>
    </source>
</evidence>
<dbReference type="Pfam" id="PF00146">
    <property type="entry name" value="NADHdh"/>
    <property type="match status" value="1"/>
</dbReference>
<dbReference type="GO" id="GO:0009060">
    <property type="term" value="P:aerobic respiration"/>
    <property type="evidence" value="ECO:0007669"/>
    <property type="project" value="TreeGrafter"/>
</dbReference>
<geneLocation type="mitochondrion" evidence="9"/>
<keyword evidence="9" id="KW-0560">Oxidoreductase</keyword>
<dbReference type="InterPro" id="IPR018086">
    <property type="entry name" value="NADH_UbQ_OxRdtase_su1_CS"/>
</dbReference>
<protein>
    <recommendedName>
        <fullName evidence="7">NADH-ubiquinone oxidoreductase chain 1</fullName>
        <ecNumber evidence="7">7.1.1.2</ecNumber>
    </recommendedName>
</protein>
<evidence type="ECO:0000256" key="7">
    <source>
        <dbReference type="RuleBase" id="RU000473"/>
    </source>
</evidence>
<dbReference type="GO" id="GO:0005743">
    <property type="term" value="C:mitochondrial inner membrane"/>
    <property type="evidence" value="ECO:0007669"/>
    <property type="project" value="UniProtKB-SubCell"/>
</dbReference>
<evidence type="ECO:0000256" key="1">
    <source>
        <dbReference type="ARBA" id="ARBA00004141"/>
    </source>
</evidence>
<keyword evidence="4 8" id="KW-1133">Transmembrane helix</keyword>
<feature type="transmembrane region" description="Helical" evidence="8">
    <location>
        <begin position="245"/>
        <end position="267"/>
    </location>
</feature>
<keyword evidence="10" id="KW-1185">Reference proteome</keyword>
<comment type="similarity">
    <text evidence="2 6">Belongs to the complex I subunit 1 family.</text>
</comment>